<name>A0A9N8HLQ0_9STRA</name>
<evidence type="ECO:0000313" key="2">
    <source>
        <dbReference type="EMBL" id="CAB9517075.1"/>
    </source>
</evidence>
<feature type="region of interest" description="Disordered" evidence="1">
    <location>
        <begin position="277"/>
        <end position="299"/>
    </location>
</feature>
<feature type="region of interest" description="Disordered" evidence="1">
    <location>
        <begin position="702"/>
        <end position="743"/>
    </location>
</feature>
<evidence type="ECO:0000256" key="1">
    <source>
        <dbReference type="SAM" id="MobiDB-lite"/>
    </source>
</evidence>
<feature type="compositionally biased region" description="Low complexity" evidence="1">
    <location>
        <begin position="284"/>
        <end position="299"/>
    </location>
</feature>
<feature type="region of interest" description="Disordered" evidence="1">
    <location>
        <begin position="545"/>
        <end position="568"/>
    </location>
</feature>
<dbReference type="EMBL" id="CAICTM010000828">
    <property type="protein sequence ID" value="CAB9517075.1"/>
    <property type="molecule type" value="Genomic_DNA"/>
</dbReference>
<comment type="caution">
    <text evidence="2">The sequence shown here is derived from an EMBL/GenBank/DDBJ whole genome shotgun (WGS) entry which is preliminary data.</text>
</comment>
<dbReference type="PANTHER" id="PTHR13060:SF0">
    <property type="entry name" value="PROTEIN ECDYSONELESS HOMOLOG"/>
    <property type="match status" value="1"/>
</dbReference>
<feature type="region of interest" description="Disordered" evidence="1">
    <location>
        <begin position="507"/>
        <end position="526"/>
    </location>
</feature>
<feature type="compositionally biased region" description="Polar residues" evidence="1">
    <location>
        <begin position="734"/>
        <end position="743"/>
    </location>
</feature>
<dbReference type="Proteomes" id="UP001153069">
    <property type="component" value="Unassembled WGS sequence"/>
</dbReference>
<protein>
    <submittedName>
        <fullName evidence="2">Protein ecdysoneless homolog</fullName>
    </submittedName>
</protein>
<reference evidence="2" key="1">
    <citation type="submission" date="2020-06" db="EMBL/GenBank/DDBJ databases">
        <authorList>
            <consortium name="Plant Systems Biology data submission"/>
        </authorList>
    </citation>
    <scope>NUCLEOTIDE SEQUENCE</scope>
    <source>
        <strain evidence="2">D6</strain>
    </source>
</reference>
<evidence type="ECO:0000313" key="3">
    <source>
        <dbReference type="Proteomes" id="UP001153069"/>
    </source>
</evidence>
<dbReference type="Pfam" id="PF07093">
    <property type="entry name" value="SGT1"/>
    <property type="match status" value="1"/>
</dbReference>
<proteinExistence type="predicted"/>
<feature type="compositionally biased region" description="Basic and acidic residues" evidence="1">
    <location>
        <begin position="545"/>
        <end position="562"/>
    </location>
</feature>
<dbReference type="AlphaFoldDB" id="A0A9N8HLQ0"/>
<organism evidence="2 3">
    <name type="scientific">Seminavis robusta</name>
    <dbReference type="NCBI Taxonomy" id="568900"/>
    <lineage>
        <taxon>Eukaryota</taxon>
        <taxon>Sar</taxon>
        <taxon>Stramenopiles</taxon>
        <taxon>Ochrophyta</taxon>
        <taxon>Bacillariophyta</taxon>
        <taxon>Bacillariophyceae</taxon>
        <taxon>Bacillariophycidae</taxon>
        <taxon>Naviculales</taxon>
        <taxon>Naviculaceae</taxon>
        <taxon>Seminavis</taxon>
    </lineage>
</organism>
<dbReference type="GO" id="GO:0005634">
    <property type="term" value="C:nucleus"/>
    <property type="evidence" value="ECO:0007669"/>
    <property type="project" value="TreeGrafter"/>
</dbReference>
<dbReference type="PANTHER" id="PTHR13060">
    <property type="entry name" value="SGT1 PROTEIN HSGT1 SUPPRESSOR OF GCR2"/>
    <property type="match status" value="1"/>
</dbReference>
<sequence>MEAGSLLQEALLRQAERHELADVDHDSLWLDVHVLPSDETEIQVLLRLAALAKELNAFFQTQRYQWHMGGDGPVFGIHGSEQIPHLRAICRYGANVADEWTAVELVRQFTEQSSQIAVECWDVQDGQILLIESANVLPSWVDDVGPEAMRHRCWVQNGQIQLLPVAPTNSNSSTNNQTHNLGLQEALKTLQKGGSQVQNPGRVQEAIRDCVARFVPSYILSKSQQPDKAKTASTHEHKAVIALPRPVAYLIHRRPDLVNAAIIAFATYTLQPELKTIQKKKSKNPSSKSSTTQTTSTTSTSSSIECEDWVFTTHNFSRTNYAMLRTLVSAHAWKTETTVPKAYQSVELRRIQRQCAVEATPHLCHAVHIGVRLVAGFNELLHVATLQSSSTERRVLHYWPRLLRELWGMESATWLLDAWRMGPNHAVHDISNIMQCPVVAEELVGENICPLSHPDTSLAAQIQRELKKVDSEQLDFVVPRQDEVDPNEDWMLFTVETMEKQVRGTLLVDPNDNDSAASKTTRQDEEKEQAAQLDTMLNAVQDFMGDKSGPEGVSYDKQKVSRTDATAADDNDDIPVEIQPRVFLNLLKTVLDPSTTTNDIVFPVGKATSLDGDGNDEFFSGDDYQAMLPDEGEDDDESNDAVDTDVVELMAAMDAELKGTAAASVAVDSEALNDAGVLLGTDNDSGEESRLLLNLLQSLDAGSGGPGPVRSMMNAMGQEPPLLVTSDDGELKQGSESNGDQGG</sequence>
<keyword evidence="3" id="KW-1185">Reference proteome</keyword>
<dbReference type="InterPro" id="IPR010770">
    <property type="entry name" value="Ecd"/>
</dbReference>
<gene>
    <name evidence="2" type="ORF">SEMRO_829_G208060.1</name>
</gene>
<dbReference type="OrthoDB" id="27237at2759"/>
<accession>A0A9N8HLQ0</accession>